<dbReference type="Proteomes" id="UP000507954">
    <property type="component" value="Unassembled WGS sequence"/>
</dbReference>
<protein>
    <submittedName>
        <fullName evidence="2">Uncharacterized protein</fullName>
    </submittedName>
</protein>
<name>A0A508WQW9_9HYPH</name>
<dbReference type="AlphaFoldDB" id="A0A508WQW9"/>
<reference evidence="2" key="1">
    <citation type="submission" date="2019-06" db="EMBL/GenBank/DDBJ databases">
        <authorList>
            <person name="Le Quere A."/>
            <person name="Colella S."/>
        </authorList>
    </citation>
    <scope>NUCLEOTIDE SEQUENCE</scope>
    <source>
        <strain evidence="2">EmedicaeMD41</strain>
    </source>
</reference>
<evidence type="ECO:0000313" key="2">
    <source>
        <dbReference type="EMBL" id="VTZ59643.1"/>
    </source>
</evidence>
<gene>
    <name evidence="2" type="ORF">EMEDMD4_1170022</name>
</gene>
<proteinExistence type="predicted"/>
<accession>A0A508WQW9</accession>
<organism evidence="2">
    <name type="scientific">Sinorhizobium medicae</name>
    <dbReference type="NCBI Taxonomy" id="110321"/>
    <lineage>
        <taxon>Bacteria</taxon>
        <taxon>Pseudomonadati</taxon>
        <taxon>Pseudomonadota</taxon>
        <taxon>Alphaproteobacteria</taxon>
        <taxon>Hyphomicrobiales</taxon>
        <taxon>Rhizobiaceae</taxon>
        <taxon>Sinorhizobium/Ensifer group</taxon>
        <taxon>Sinorhizobium</taxon>
    </lineage>
</organism>
<evidence type="ECO:0000256" key="1">
    <source>
        <dbReference type="SAM" id="MobiDB-lite"/>
    </source>
</evidence>
<sequence>MMRRTVRHYGANLAQVKVWRSKIQQNMISEISWELRIDASSGITKLPPQAEGRLRFGALLRDRMPLSVHLIVADTMHTSIVQAVTTLTPNERFRSTRPYFPGLSCQHLSDWQERGAGLLMKIAATRPRQNVPFGPKETDIALNVAPAKSLRNWSPTQKNSCALILATPISPKTTKLPSSKEHRALSAAANDGAANRKQEIATDLMETRFIGDRVFRSAPSS</sequence>
<dbReference type="EMBL" id="CABFNB010000021">
    <property type="protein sequence ID" value="VTZ59643.1"/>
    <property type="molecule type" value="Genomic_DNA"/>
</dbReference>
<feature type="region of interest" description="Disordered" evidence="1">
    <location>
        <begin position="172"/>
        <end position="194"/>
    </location>
</feature>